<accession>A0A6C2YR74</accession>
<dbReference type="EMBL" id="LR586016">
    <property type="protein sequence ID" value="VIP03857.1"/>
    <property type="molecule type" value="Genomic_DNA"/>
</dbReference>
<proteinExistence type="predicted"/>
<evidence type="ECO:0000313" key="5">
    <source>
        <dbReference type="Proteomes" id="UP000464378"/>
    </source>
</evidence>
<dbReference type="InterPro" id="IPR036188">
    <property type="entry name" value="FAD/NAD-bd_sf"/>
</dbReference>
<dbReference type="SUPFAM" id="SSF51905">
    <property type="entry name" value="FAD/NAD(P)-binding domain"/>
    <property type="match status" value="1"/>
</dbReference>
<dbReference type="PANTHER" id="PTHR42923:SF47">
    <property type="entry name" value="BLR3003 PROTEIN"/>
    <property type="match status" value="1"/>
</dbReference>
<dbReference type="Proteomes" id="UP000464378">
    <property type="component" value="Chromosome"/>
</dbReference>
<feature type="domain" description="Amine oxidase" evidence="3">
    <location>
        <begin position="18"/>
        <end position="439"/>
    </location>
</feature>
<dbReference type="GO" id="GO:0016491">
    <property type="term" value="F:oxidoreductase activity"/>
    <property type="evidence" value="ECO:0007669"/>
    <property type="project" value="UniProtKB-KW"/>
</dbReference>
<gene>
    <name evidence="4" type="ORF">GMBLW1_01030</name>
</gene>
<dbReference type="InParanoid" id="A0A6C2YR74"/>
<dbReference type="InterPro" id="IPR017830">
    <property type="entry name" value="SQase_HpnE"/>
</dbReference>
<dbReference type="RefSeq" id="WP_162659008.1">
    <property type="nucleotide sequence ID" value="NZ_LR593887.1"/>
</dbReference>
<dbReference type="PRINTS" id="PR00757">
    <property type="entry name" value="AMINEOXDASEF"/>
</dbReference>
<dbReference type="AlphaFoldDB" id="A0A6C2YR74"/>
<dbReference type="InterPro" id="IPR002937">
    <property type="entry name" value="Amino_oxidase"/>
</dbReference>
<evidence type="ECO:0000256" key="2">
    <source>
        <dbReference type="ARBA" id="ARBA00023002"/>
    </source>
</evidence>
<reference evidence="4" key="1">
    <citation type="submission" date="2019-04" db="EMBL/GenBank/DDBJ databases">
        <authorList>
            <consortium name="Science for Life Laboratories"/>
        </authorList>
    </citation>
    <scope>NUCLEOTIDE SEQUENCE</scope>
    <source>
        <strain evidence="4">MBLW1</strain>
    </source>
</reference>
<dbReference type="InterPro" id="IPR001613">
    <property type="entry name" value="Flavin_amine_oxidase"/>
</dbReference>
<keyword evidence="5" id="KW-1185">Reference proteome</keyword>
<dbReference type="NCBIfam" id="TIGR03467">
    <property type="entry name" value="HpnE"/>
    <property type="match status" value="1"/>
</dbReference>
<evidence type="ECO:0000259" key="3">
    <source>
        <dbReference type="Pfam" id="PF01593"/>
    </source>
</evidence>
<keyword evidence="2" id="KW-0560">Oxidoreductase</keyword>
<dbReference type="Pfam" id="PF01593">
    <property type="entry name" value="Amino_oxidase"/>
    <property type="match status" value="1"/>
</dbReference>
<evidence type="ECO:0000313" key="4">
    <source>
        <dbReference type="EMBL" id="VIP03857.1"/>
    </source>
</evidence>
<dbReference type="EMBL" id="LR593887">
    <property type="protein sequence ID" value="VTS05081.1"/>
    <property type="molecule type" value="Genomic_DNA"/>
</dbReference>
<sequence>MTSPVATRESIVIVGGGLAGLAAAIALAPRGHRITLLESRNRLGGRASSFHDATTGQLLDACQHVSMGCCTNLAHFSQTIGVDRFLQPQPVLWFMTPDRRISRFAADPVPAPFHLSRALLAAHYLTFTDKLRLVRGMLALMRLSADADEPLLPWLKRHGQNDRTITRFWGLVLTSALNETVERVGTKYARKVFLDGFLRHRKAFEVQVPTVPLGRLYGEELQGWLSQHGVTVRLGQGVRQVEFADGRAIGVQFRTGETLPADRVILAVPFDRVVEMIPEAMRSQLPSMARVPELTPSPITSVHLWYDRAVMDYPHLVLIDCLGQWIFDRGEDAAGGHYVQVVVSASRELRNQGHAEVERAITAEIQRLLPKASDAKVLRSRVITEMTATFSAVPGVDALRAPQVTAIPSLVLAGDWTLTGWPATMEGAVRSGYRAAEVICAARGESAQFEQPDLR</sequence>
<protein>
    <recommendedName>
        <fullName evidence="3">Amine oxidase domain-containing protein</fullName>
    </recommendedName>
</protein>
<dbReference type="KEGG" id="tim:GMBLW1_01030"/>
<dbReference type="PANTHER" id="PTHR42923">
    <property type="entry name" value="PROTOPORPHYRINOGEN OXIDASE"/>
    <property type="match status" value="1"/>
</dbReference>
<dbReference type="InterPro" id="IPR050464">
    <property type="entry name" value="Zeta_carotene_desat/Oxidored"/>
</dbReference>
<evidence type="ECO:0000256" key="1">
    <source>
        <dbReference type="ARBA" id="ARBA00001974"/>
    </source>
</evidence>
<name>A0A6C2YR74_9BACT</name>
<organism evidence="4">
    <name type="scientific">Tuwongella immobilis</name>
    <dbReference type="NCBI Taxonomy" id="692036"/>
    <lineage>
        <taxon>Bacteria</taxon>
        <taxon>Pseudomonadati</taxon>
        <taxon>Planctomycetota</taxon>
        <taxon>Planctomycetia</taxon>
        <taxon>Gemmatales</taxon>
        <taxon>Gemmataceae</taxon>
        <taxon>Tuwongella</taxon>
    </lineage>
</organism>
<comment type="cofactor">
    <cofactor evidence="1">
        <name>FAD</name>
        <dbReference type="ChEBI" id="CHEBI:57692"/>
    </cofactor>
</comment>
<dbReference type="Gene3D" id="3.50.50.60">
    <property type="entry name" value="FAD/NAD(P)-binding domain"/>
    <property type="match status" value="1"/>
</dbReference>